<dbReference type="AlphaFoldDB" id="A0AAW2GW05"/>
<sequence length="117" mass="13589">MTCEGCFLIDTDVLSIERNGITRPNYYIFLLRFSHGLCPSQPKCFPYLPPIRLCLCLSFRFFASRSSPFSKRLNTLKRCFFSSYGRYLSLSLSPSLPALIYSIFYSLHISLELRQHV</sequence>
<accession>A0AAW2GW05</accession>
<proteinExistence type="predicted"/>
<keyword evidence="1" id="KW-0472">Membrane</keyword>
<organism evidence="2 3">
    <name type="scientific">Cardiocondyla obscurior</name>
    <dbReference type="NCBI Taxonomy" id="286306"/>
    <lineage>
        <taxon>Eukaryota</taxon>
        <taxon>Metazoa</taxon>
        <taxon>Ecdysozoa</taxon>
        <taxon>Arthropoda</taxon>
        <taxon>Hexapoda</taxon>
        <taxon>Insecta</taxon>
        <taxon>Pterygota</taxon>
        <taxon>Neoptera</taxon>
        <taxon>Endopterygota</taxon>
        <taxon>Hymenoptera</taxon>
        <taxon>Apocrita</taxon>
        <taxon>Aculeata</taxon>
        <taxon>Formicoidea</taxon>
        <taxon>Formicidae</taxon>
        <taxon>Myrmicinae</taxon>
        <taxon>Cardiocondyla</taxon>
    </lineage>
</organism>
<feature type="transmembrane region" description="Helical" evidence="1">
    <location>
        <begin position="84"/>
        <end position="104"/>
    </location>
</feature>
<protein>
    <submittedName>
        <fullName evidence="2">Uncharacterized protein</fullName>
    </submittedName>
</protein>
<dbReference type="EMBL" id="JADYXP020000002">
    <property type="protein sequence ID" value="KAL0131383.1"/>
    <property type="molecule type" value="Genomic_DNA"/>
</dbReference>
<dbReference type="Proteomes" id="UP001430953">
    <property type="component" value="Unassembled WGS sequence"/>
</dbReference>
<evidence type="ECO:0000313" key="3">
    <source>
        <dbReference type="Proteomes" id="UP001430953"/>
    </source>
</evidence>
<keyword evidence="1" id="KW-1133">Transmembrane helix</keyword>
<keyword evidence="3" id="KW-1185">Reference proteome</keyword>
<keyword evidence="1" id="KW-0812">Transmembrane</keyword>
<evidence type="ECO:0000313" key="2">
    <source>
        <dbReference type="EMBL" id="KAL0131383.1"/>
    </source>
</evidence>
<comment type="caution">
    <text evidence="2">The sequence shown here is derived from an EMBL/GenBank/DDBJ whole genome shotgun (WGS) entry which is preliminary data.</text>
</comment>
<gene>
    <name evidence="2" type="ORF">PUN28_002725</name>
</gene>
<reference evidence="2 3" key="1">
    <citation type="submission" date="2023-03" db="EMBL/GenBank/DDBJ databases">
        <title>High recombination rates correlate with genetic variation in Cardiocondyla obscurior ants.</title>
        <authorList>
            <person name="Errbii M."/>
        </authorList>
    </citation>
    <scope>NUCLEOTIDE SEQUENCE [LARGE SCALE GENOMIC DNA]</scope>
    <source>
        <strain evidence="2">Alpha-2009</strain>
        <tissue evidence="2">Whole body</tissue>
    </source>
</reference>
<evidence type="ECO:0000256" key="1">
    <source>
        <dbReference type="SAM" id="Phobius"/>
    </source>
</evidence>
<name>A0AAW2GW05_9HYME</name>